<feature type="non-terminal residue" evidence="2">
    <location>
        <position position="252"/>
    </location>
</feature>
<dbReference type="Proteomes" id="UP001589536">
    <property type="component" value="Unassembled WGS sequence"/>
</dbReference>
<dbReference type="Pfam" id="PF13401">
    <property type="entry name" value="AAA_22"/>
    <property type="match status" value="1"/>
</dbReference>
<accession>A0ABV5UQ17</accession>
<name>A0ABV5UQ17_9MICC</name>
<comment type="caution">
    <text evidence="2">The sequence shown here is derived from an EMBL/GenBank/DDBJ whole genome shotgun (WGS) entry which is preliminary data.</text>
</comment>
<dbReference type="RefSeq" id="WP_376954075.1">
    <property type="nucleotide sequence ID" value="NZ_JBHMBH010000019.1"/>
</dbReference>
<evidence type="ECO:0000259" key="1">
    <source>
        <dbReference type="SMART" id="SM00382"/>
    </source>
</evidence>
<gene>
    <name evidence="2" type="ORF">ACFFPI_08510</name>
</gene>
<protein>
    <submittedName>
        <fullName evidence="2">AAA family ATPase</fullName>
    </submittedName>
</protein>
<evidence type="ECO:0000313" key="3">
    <source>
        <dbReference type="Proteomes" id="UP001589536"/>
    </source>
</evidence>
<dbReference type="Gene3D" id="3.40.50.300">
    <property type="entry name" value="P-loop containing nucleotide triphosphate hydrolases"/>
    <property type="match status" value="1"/>
</dbReference>
<sequence>MSIFRQLRATASRQDISVPRELGFALGTEQYEVPVIFRPATDGHLCLTGRPGSGKTVLLRALAEEAVQVMDVHIADAWAGHSQADGVRVDGAASFASTVEGCAEMLEAVLAEVRRRVKQCALEGVSAFDDLAYPPRRILVILDDTRHLLVEDEYSPAGDGRPKARSVECIREIVTCARLAGITFVFSSQWALDQSGISYDVLGALCSRLELESTPSWYYTLGMDDSTRSQPPPRTGIYTSLGAFASTAVEIE</sequence>
<proteinExistence type="predicted"/>
<dbReference type="InterPro" id="IPR003593">
    <property type="entry name" value="AAA+_ATPase"/>
</dbReference>
<dbReference type="EMBL" id="JBHMBH010000019">
    <property type="protein sequence ID" value="MFB9714198.1"/>
    <property type="molecule type" value="Genomic_DNA"/>
</dbReference>
<dbReference type="InterPro" id="IPR027417">
    <property type="entry name" value="P-loop_NTPase"/>
</dbReference>
<evidence type="ECO:0000313" key="2">
    <source>
        <dbReference type="EMBL" id="MFB9714198.1"/>
    </source>
</evidence>
<organism evidence="2 3">
    <name type="scientific">Arthrobacter methylotrophus</name>
    <dbReference type="NCBI Taxonomy" id="121291"/>
    <lineage>
        <taxon>Bacteria</taxon>
        <taxon>Bacillati</taxon>
        <taxon>Actinomycetota</taxon>
        <taxon>Actinomycetes</taxon>
        <taxon>Micrococcales</taxon>
        <taxon>Micrococcaceae</taxon>
        <taxon>Arthrobacter</taxon>
    </lineage>
</organism>
<keyword evidence="3" id="KW-1185">Reference proteome</keyword>
<reference evidence="2 3" key="1">
    <citation type="submission" date="2024-09" db="EMBL/GenBank/DDBJ databases">
        <authorList>
            <person name="Sun Q."/>
            <person name="Mori K."/>
        </authorList>
    </citation>
    <scope>NUCLEOTIDE SEQUENCE [LARGE SCALE GENOMIC DNA]</scope>
    <source>
        <strain evidence="2 3">JCM 13519</strain>
    </source>
</reference>
<dbReference type="InterPro" id="IPR049945">
    <property type="entry name" value="AAA_22"/>
</dbReference>
<feature type="domain" description="AAA+ ATPase" evidence="1">
    <location>
        <begin position="41"/>
        <end position="215"/>
    </location>
</feature>
<dbReference type="SMART" id="SM00382">
    <property type="entry name" value="AAA"/>
    <property type="match status" value="1"/>
</dbReference>
<dbReference type="SUPFAM" id="SSF52540">
    <property type="entry name" value="P-loop containing nucleoside triphosphate hydrolases"/>
    <property type="match status" value="1"/>
</dbReference>